<feature type="binding site" evidence="4">
    <location>
        <position position="344"/>
    </location>
    <ligand>
        <name>NAD(+)</name>
        <dbReference type="ChEBI" id="CHEBI:57540"/>
    </ligand>
</feature>
<comment type="pathway">
    <text evidence="4 5">Amino-acid biosynthesis; L-homocysteine biosynthesis; L-homocysteine from S-adenosyl-L-homocysteine: step 1/1.</text>
</comment>
<dbReference type="CDD" id="cd00401">
    <property type="entry name" value="SAHH"/>
    <property type="match status" value="1"/>
</dbReference>
<dbReference type="RefSeq" id="WP_338256224.1">
    <property type="nucleotide sequence ID" value="NZ_BSRI01000002.1"/>
</dbReference>
<dbReference type="InterPro" id="IPR042172">
    <property type="entry name" value="Adenosylhomocyst_ase-like_sf"/>
</dbReference>
<feature type="binding site" evidence="4">
    <location>
        <position position="188"/>
    </location>
    <ligand>
        <name>substrate</name>
    </ligand>
</feature>
<comment type="function">
    <text evidence="4">May play a key role in the regulation of the intracellular concentration of adenosylhomocysteine.</text>
</comment>
<keyword evidence="4 5" id="KW-0378">Hydrolase</keyword>
<keyword evidence="4" id="KW-0963">Cytoplasm</keyword>
<evidence type="ECO:0000256" key="1">
    <source>
        <dbReference type="ARBA" id="ARBA00007122"/>
    </source>
</evidence>
<feature type="binding site" evidence="4">
    <location>
        <position position="57"/>
    </location>
    <ligand>
        <name>substrate</name>
    </ligand>
</feature>
<comment type="subcellular location">
    <subcellularLocation>
        <location evidence="4">Cytoplasm</location>
    </subcellularLocation>
</comment>
<dbReference type="NCBIfam" id="NF004005">
    <property type="entry name" value="PRK05476.2-3"/>
    <property type="match status" value="1"/>
</dbReference>
<dbReference type="NCBIfam" id="TIGR00936">
    <property type="entry name" value="ahcY"/>
    <property type="match status" value="1"/>
</dbReference>
<feature type="binding site" evidence="4">
    <location>
        <position position="241"/>
    </location>
    <ligand>
        <name>NAD(+)</name>
        <dbReference type="ChEBI" id="CHEBI:57540"/>
    </ligand>
</feature>
<evidence type="ECO:0000313" key="9">
    <source>
        <dbReference type="Proteomes" id="UP001344906"/>
    </source>
</evidence>
<dbReference type="SMART" id="SM00996">
    <property type="entry name" value="AdoHcyase"/>
    <property type="match status" value="1"/>
</dbReference>
<evidence type="ECO:0000256" key="5">
    <source>
        <dbReference type="RuleBase" id="RU000548"/>
    </source>
</evidence>
<evidence type="ECO:0000256" key="3">
    <source>
        <dbReference type="ARBA" id="ARBA00023027"/>
    </source>
</evidence>
<keyword evidence="3 4" id="KW-0520">NAD</keyword>
<dbReference type="HAMAP" id="MF_00563">
    <property type="entry name" value="AdoHcyase"/>
    <property type="match status" value="1"/>
</dbReference>
<gene>
    <name evidence="8" type="primary">ahcY_1</name>
    <name evidence="4" type="synonym">ahcY</name>
    <name evidence="8" type="ORF">KDH_63620</name>
</gene>
<dbReference type="PROSITE" id="PS00739">
    <property type="entry name" value="ADOHCYASE_2"/>
    <property type="match status" value="1"/>
</dbReference>
<sequence>MTTSTRGDVKDLSLAPRGKDRIEWAAKDMPVLRLIRERFAKEQPLKGVRMSGCLHITTETANLAITLKAGGADLVLCASNPLSTQDDVAAALVSEYGIPTYAIKGEDEKTYYSHINSVLDHNPQMTMDDGCDLVSTLHTTRTDLIPNIIGGMEETTTGVIRLHSMEKQGVLRFPVLAVNDSDTKHLFDNRYGTGQSTLDAIIRSTNVLLAGRTIVVFGYGWCGRGVASRAHGHGANVIVCEVDPTRALEAVMDGYRVMPGVEAAALGDVFITVTGDINVIDQAHMEKMKDGALIANSGHFNDEINIPALEKLATGKRRVRDFVDEYTYADGRHVHLLAEGRLVNLSAAEGHPASVMDMSFANQALGSEFMLNHAKELKPQVYTLPQDLDKEIARLKLHAMGIKFDTLTEEQEKYLNSWESGT</sequence>
<dbReference type="Pfam" id="PF05221">
    <property type="entry name" value="AdoHcyase"/>
    <property type="match status" value="2"/>
</dbReference>
<dbReference type="InterPro" id="IPR020082">
    <property type="entry name" value="S-Ado-L-homoCys_hydrolase_CS"/>
</dbReference>
<comment type="similarity">
    <text evidence="1 4 6">Belongs to the adenosylhomocysteinase family.</text>
</comment>
<dbReference type="InterPro" id="IPR015878">
    <property type="entry name" value="Ado_hCys_hydrolase_NAD-bd"/>
</dbReference>
<dbReference type="EC" id="3.13.2.1" evidence="4"/>
<comment type="caution">
    <text evidence="4">Lacks conserved residue(s) required for the propagation of feature annotation.</text>
</comment>
<comment type="catalytic activity">
    <reaction evidence="4 5">
        <text>S-adenosyl-L-homocysteine + H2O = L-homocysteine + adenosine</text>
        <dbReference type="Rhea" id="RHEA:21708"/>
        <dbReference type="ChEBI" id="CHEBI:15377"/>
        <dbReference type="ChEBI" id="CHEBI:16335"/>
        <dbReference type="ChEBI" id="CHEBI:57856"/>
        <dbReference type="ChEBI" id="CHEBI:58199"/>
        <dbReference type="EC" id="3.13.2.1"/>
    </reaction>
</comment>
<evidence type="ECO:0000256" key="6">
    <source>
        <dbReference type="RuleBase" id="RU004166"/>
    </source>
</evidence>
<evidence type="ECO:0000256" key="4">
    <source>
        <dbReference type="HAMAP-Rule" id="MF_00563"/>
    </source>
</evidence>
<feature type="binding site" evidence="4">
    <location>
        <position position="154"/>
    </location>
    <ligand>
        <name>substrate</name>
    </ligand>
</feature>
<evidence type="ECO:0000256" key="2">
    <source>
        <dbReference type="ARBA" id="ARBA00022563"/>
    </source>
</evidence>
<dbReference type="InterPro" id="IPR000043">
    <property type="entry name" value="Adenosylhomocysteinase-like"/>
</dbReference>
<dbReference type="PANTHER" id="PTHR23420:SF0">
    <property type="entry name" value="ADENOSYLHOMOCYSTEINASE"/>
    <property type="match status" value="1"/>
</dbReference>
<dbReference type="Gene3D" id="3.40.50.720">
    <property type="entry name" value="NAD(P)-binding Rossmann-like Domain"/>
    <property type="match status" value="1"/>
</dbReference>
<accession>A0ABQ6FZ23</accession>
<organism evidence="8 9">
    <name type="scientific">Dictyobacter halimunensis</name>
    <dbReference type="NCBI Taxonomy" id="3026934"/>
    <lineage>
        <taxon>Bacteria</taxon>
        <taxon>Bacillati</taxon>
        <taxon>Chloroflexota</taxon>
        <taxon>Ktedonobacteria</taxon>
        <taxon>Ktedonobacterales</taxon>
        <taxon>Dictyobacteraceae</taxon>
        <taxon>Dictyobacter</taxon>
    </lineage>
</organism>
<dbReference type="PROSITE" id="PS00738">
    <property type="entry name" value="ADOHCYASE_1"/>
    <property type="match status" value="1"/>
</dbReference>
<dbReference type="SUPFAM" id="SSF52283">
    <property type="entry name" value="Formate/glycerate dehydrogenase catalytic domain-like"/>
    <property type="match status" value="1"/>
</dbReference>
<feature type="binding site" evidence="4">
    <location>
        <begin position="297"/>
        <end position="299"/>
    </location>
    <ligand>
        <name>NAD(+)</name>
        <dbReference type="ChEBI" id="CHEBI:57540"/>
    </ligand>
</feature>
<keyword evidence="9" id="KW-1185">Reference proteome</keyword>
<dbReference type="SMART" id="SM00997">
    <property type="entry name" value="AdoHcyase_NAD"/>
    <property type="match status" value="1"/>
</dbReference>
<feature type="binding site" evidence="4">
    <location>
        <position position="184"/>
    </location>
    <ligand>
        <name>substrate</name>
    </ligand>
</feature>
<dbReference type="Proteomes" id="UP001344906">
    <property type="component" value="Unassembled WGS sequence"/>
</dbReference>
<feature type="binding site" evidence="4">
    <location>
        <begin position="155"/>
        <end position="157"/>
    </location>
    <ligand>
        <name>NAD(+)</name>
        <dbReference type="ChEBI" id="CHEBI:57540"/>
    </ligand>
</feature>
<evidence type="ECO:0000313" key="8">
    <source>
        <dbReference type="EMBL" id="GLV59536.1"/>
    </source>
</evidence>
<feature type="binding site" evidence="4">
    <location>
        <begin position="218"/>
        <end position="223"/>
    </location>
    <ligand>
        <name>NAD(+)</name>
        <dbReference type="ChEBI" id="CHEBI:57540"/>
    </ligand>
</feature>
<feature type="binding site" evidence="4">
    <location>
        <position position="189"/>
    </location>
    <ligand>
        <name>NAD(+)</name>
        <dbReference type="ChEBI" id="CHEBI:57540"/>
    </ligand>
</feature>
<feature type="binding site" evidence="4">
    <location>
        <position position="129"/>
    </location>
    <ligand>
        <name>substrate</name>
    </ligand>
</feature>
<dbReference type="Pfam" id="PF00670">
    <property type="entry name" value="AdoHcyase_NAD"/>
    <property type="match status" value="1"/>
</dbReference>
<proteinExistence type="inferred from homology"/>
<evidence type="ECO:0000259" key="7">
    <source>
        <dbReference type="SMART" id="SM00997"/>
    </source>
</evidence>
<keyword evidence="2 4" id="KW-0554">One-carbon metabolism</keyword>
<dbReference type="Gene3D" id="3.40.50.1480">
    <property type="entry name" value="Adenosylhomocysteinase-like"/>
    <property type="match status" value="1"/>
</dbReference>
<dbReference type="EMBL" id="BSRI01000002">
    <property type="protein sequence ID" value="GLV59536.1"/>
    <property type="molecule type" value="Genomic_DNA"/>
</dbReference>
<dbReference type="SUPFAM" id="SSF51735">
    <property type="entry name" value="NAD(P)-binding Rossmann-fold domains"/>
    <property type="match status" value="1"/>
</dbReference>
<reference evidence="8 9" key="1">
    <citation type="submission" date="2023-02" db="EMBL/GenBank/DDBJ databases">
        <title>Dictyobacter halimunensis sp. nov., a new member of the class Ktedonobacteria from forest soil in a geothermal area.</title>
        <authorList>
            <person name="Rachmania M.K."/>
            <person name="Ningsih F."/>
            <person name="Sakai Y."/>
            <person name="Yabe S."/>
            <person name="Yokota A."/>
            <person name="Sjamsuridzal W."/>
        </authorList>
    </citation>
    <scope>NUCLEOTIDE SEQUENCE [LARGE SCALE GENOMIC DNA]</scope>
    <source>
        <strain evidence="8 9">S3.2.2.5</strain>
    </source>
</reference>
<feature type="domain" description="S-adenosyl-L-homocysteine hydrolase NAD binding" evidence="7">
    <location>
        <begin position="189"/>
        <end position="350"/>
    </location>
</feature>
<dbReference type="InterPro" id="IPR036291">
    <property type="entry name" value="NAD(P)-bd_dom_sf"/>
</dbReference>
<comment type="cofactor">
    <cofactor evidence="4 5">
        <name>NAD(+)</name>
        <dbReference type="ChEBI" id="CHEBI:57540"/>
    </cofactor>
    <text evidence="4 5">Binds 1 NAD(+) per subunit.</text>
</comment>
<dbReference type="PANTHER" id="PTHR23420">
    <property type="entry name" value="ADENOSYLHOMOCYSTEINASE"/>
    <property type="match status" value="1"/>
</dbReference>
<protein>
    <recommendedName>
        <fullName evidence="4">Adenosylhomocysteinase</fullName>
        <ecNumber evidence="4">3.13.2.1</ecNumber>
    </recommendedName>
    <alternativeName>
        <fullName evidence="4">S-adenosyl-L-homocysteine hydrolase</fullName>
        <shortName evidence="4">AdoHcyase</shortName>
    </alternativeName>
</protein>
<name>A0ABQ6FZ23_9CHLR</name>
<comment type="caution">
    <text evidence="8">The sequence shown here is derived from an EMBL/GenBank/DDBJ whole genome shotgun (WGS) entry which is preliminary data.</text>
</comment>
<dbReference type="PIRSF" id="PIRSF001109">
    <property type="entry name" value="Ad_hcy_hydrolase"/>
    <property type="match status" value="1"/>
</dbReference>